<accession>A0A1U7XFH1</accession>
<feature type="region of interest" description="Disordered" evidence="1">
    <location>
        <begin position="1"/>
        <end position="36"/>
    </location>
</feature>
<evidence type="ECO:0000313" key="3">
    <source>
        <dbReference type="Proteomes" id="UP000189701"/>
    </source>
</evidence>
<evidence type="ECO:0000313" key="4">
    <source>
        <dbReference type="RefSeq" id="XP_009785694.1"/>
    </source>
</evidence>
<feature type="compositionally biased region" description="Polar residues" evidence="1">
    <location>
        <begin position="1"/>
        <end position="23"/>
    </location>
</feature>
<dbReference type="Proteomes" id="UP000189701">
    <property type="component" value="Unplaced"/>
</dbReference>
<gene>
    <name evidence="4" type="primary">LOC104233931</name>
</gene>
<feature type="domain" description="DUF3444" evidence="2">
    <location>
        <begin position="44"/>
        <end position="94"/>
    </location>
</feature>
<dbReference type="PANTHER" id="PTHR45089:SF57">
    <property type="entry name" value="DNAJ HEAT SHOCK N-TERMINAL DOMAIN-CONTAINING PROTEIN"/>
    <property type="match status" value="1"/>
</dbReference>
<dbReference type="PANTHER" id="PTHR45089">
    <property type="entry name" value="DNAJ HEAT SHOCK AMINO-TERMINAL DOMAIN PROTEIN-RELATED"/>
    <property type="match status" value="1"/>
</dbReference>
<name>A0A1U7XFH1_NICSY</name>
<dbReference type="InterPro" id="IPR024593">
    <property type="entry name" value="DUF3444"/>
</dbReference>
<dbReference type="STRING" id="4096.A0A1U7XFH1"/>
<reference evidence="3" key="1">
    <citation type="journal article" date="2013" name="Genome Biol.">
        <title>Reference genomes and transcriptomes of Nicotiana sylvestris and Nicotiana tomentosiformis.</title>
        <authorList>
            <person name="Sierro N."/>
            <person name="Battey J.N."/>
            <person name="Ouadi S."/>
            <person name="Bovet L."/>
            <person name="Goepfert S."/>
            <person name="Bakaher N."/>
            <person name="Peitsch M.C."/>
            <person name="Ivanov N.V."/>
        </authorList>
    </citation>
    <scope>NUCLEOTIDE SEQUENCE [LARGE SCALE GENOMIC DNA]</scope>
</reference>
<sequence>MVQNMLNNNSKIGTVNKQASRPQSGRAEKVDSVSYTIPDSDPSDVFDCPDSEFNDFDKHRAENCFVAGQIWTCYDMDDGMPRLYALVRKVSSPESR</sequence>
<evidence type="ECO:0000259" key="2">
    <source>
        <dbReference type="Pfam" id="PF11926"/>
    </source>
</evidence>
<protein>
    <submittedName>
        <fullName evidence="4">Uncharacterized protein LOC104233931</fullName>
    </submittedName>
</protein>
<reference evidence="4" key="2">
    <citation type="submission" date="2025-08" db="UniProtKB">
        <authorList>
            <consortium name="RefSeq"/>
        </authorList>
    </citation>
    <scope>IDENTIFICATION</scope>
    <source>
        <tissue evidence="4">Leaf</tissue>
    </source>
</reference>
<keyword evidence="3" id="KW-1185">Reference proteome</keyword>
<dbReference type="RefSeq" id="XP_009785694.1">
    <property type="nucleotide sequence ID" value="XM_009787392.1"/>
</dbReference>
<organism evidence="3 4">
    <name type="scientific">Nicotiana sylvestris</name>
    <name type="common">Wood tobacco</name>
    <name type="synonym">South American tobacco</name>
    <dbReference type="NCBI Taxonomy" id="4096"/>
    <lineage>
        <taxon>Eukaryota</taxon>
        <taxon>Viridiplantae</taxon>
        <taxon>Streptophyta</taxon>
        <taxon>Embryophyta</taxon>
        <taxon>Tracheophyta</taxon>
        <taxon>Spermatophyta</taxon>
        <taxon>Magnoliopsida</taxon>
        <taxon>eudicotyledons</taxon>
        <taxon>Gunneridae</taxon>
        <taxon>Pentapetalae</taxon>
        <taxon>asterids</taxon>
        <taxon>lamiids</taxon>
        <taxon>Solanales</taxon>
        <taxon>Solanaceae</taxon>
        <taxon>Nicotianoideae</taxon>
        <taxon>Nicotianeae</taxon>
        <taxon>Nicotiana</taxon>
    </lineage>
</organism>
<dbReference type="AlphaFoldDB" id="A0A1U7XFH1"/>
<proteinExistence type="predicted"/>
<dbReference type="Pfam" id="PF11926">
    <property type="entry name" value="DUF3444"/>
    <property type="match status" value="1"/>
</dbReference>
<evidence type="ECO:0000256" key="1">
    <source>
        <dbReference type="SAM" id="MobiDB-lite"/>
    </source>
</evidence>